<dbReference type="EMBL" id="BAAAFH010000003">
    <property type="protein sequence ID" value="GAA0874266.1"/>
    <property type="molecule type" value="Genomic_DNA"/>
</dbReference>
<organism evidence="1 2">
    <name type="scientific">Wandonia haliotis</name>
    <dbReference type="NCBI Taxonomy" id="574963"/>
    <lineage>
        <taxon>Bacteria</taxon>
        <taxon>Pseudomonadati</taxon>
        <taxon>Bacteroidota</taxon>
        <taxon>Flavobacteriia</taxon>
        <taxon>Flavobacteriales</taxon>
        <taxon>Crocinitomicaceae</taxon>
        <taxon>Wandonia</taxon>
    </lineage>
</organism>
<name>A0ABN1MLV9_9FLAO</name>
<protein>
    <recommendedName>
        <fullName evidence="3">Universal stress protein</fullName>
    </recommendedName>
</protein>
<keyword evidence="2" id="KW-1185">Reference proteome</keyword>
<reference evidence="1 2" key="1">
    <citation type="journal article" date="2019" name="Int. J. Syst. Evol. Microbiol.">
        <title>The Global Catalogue of Microorganisms (GCM) 10K type strain sequencing project: providing services to taxonomists for standard genome sequencing and annotation.</title>
        <authorList>
            <consortium name="The Broad Institute Genomics Platform"/>
            <consortium name="The Broad Institute Genome Sequencing Center for Infectious Disease"/>
            <person name="Wu L."/>
            <person name="Ma J."/>
        </authorList>
    </citation>
    <scope>NUCLEOTIDE SEQUENCE [LARGE SCALE GENOMIC DNA]</scope>
    <source>
        <strain evidence="1 2">JCM 16083</strain>
    </source>
</reference>
<dbReference type="RefSeq" id="WP_343785148.1">
    <property type="nucleotide sequence ID" value="NZ_BAAAFH010000003.1"/>
</dbReference>
<evidence type="ECO:0000313" key="1">
    <source>
        <dbReference type="EMBL" id="GAA0874266.1"/>
    </source>
</evidence>
<dbReference type="Proteomes" id="UP001501126">
    <property type="component" value="Unassembled WGS sequence"/>
</dbReference>
<gene>
    <name evidence="1" type="ORF">GCM10009118_06740</name>
</gene>
<evidence type="ECO:0008006" key="3">
    <source>
        <dbReference type="Google" id="ProtNLM"/>
    </source>
</evidence>
<proteinExistence type="predicted"/>
<accession>A0ABN1MLV9</accession>
<comment type="caution">
    <text evidence="1">The sequence shown here is derived from an EMBL/GenBank/DDBJ whole genome shotgun (WGS) entry which is preliminary data.</text>
</comment>
<sequence length="162" mass="18344">MEQTIMILTDFSIDSLYLVKKALDDYEDQSVNILMVHGVDVSSYPSDLLFFSKSVLYSKLVSEEFKEACSVLRNRYSSRINSFRFDFFTGFTNAAFGNFLEGNKVDKIYVAGNFQSRHLSGMSADITGFVRKCKTEKVEVNYVTSEEGPVSGQLARLFQMNA</sequence>
<evidence type="ECO:0000313" key="2">
    <source>
        <dbReference type="Proteomes" id="UP001501126"/>
    </source>
</evidence>